<organism evidence="8 9">
    <name type="scientific">Lactobacillus gallinarum</name>
    <dbReference type="NCBI Taxonomy" id="52242"/>
    <lineage>
        <taxon>Bacteria</taxon>
        <taxon>Bacillati</taxon>
        <taxon>Bacillota</taxon>
        <taxon>Bacilli</taxon>
        <taxon>Lactobacillales</taxon>
        <taxon>Lactobacillaceae</taxon>
        <taxon>Lactobacillus</taxon>
    </lineage>
</organism>
<evidence type="ECO:0000313" key="8">
    <source>
        <dbReference type="EMBL" id="OUQ74522.1"/>
    </source>
</evidence>
<dbReference type="PRINTS" id="PR00105">
    <property type="entry name" value="C5METTRFRASE"/>
</dbReference>
<dbReference type="NCBIfam" id="TIGR00675">
    <property type="entry name" value="dcm"/>
    <property type="match status" value="1"/>
</dbReference>
<proteinExistence type="inferred from homology"/>
<dbReference type="GO" id="GO:0032259">
    <property type="term" value="P:methylation"/>
    <property type="evidence" value="ECO:0007669"/>
    <property type="project" value="UniProtKB-KW"/>
</dbReference>
<keyword evidence="3 5" id="KW-0949">S-adenosyl-L-methionine</keyword>
<dbReference type="PANTHER" id="PTHR46098:SF1">
    <property type="entry name" value="TRNA (CYTOSINE(38)-C(5))-METHYLTRANSFERASE"/>
    <property type="match status" value="1"/>
</dbReference>
<name>A0A1Y4VWL9_9LACO</name>
<keyword evidence="2 5" id="KW-0808">Transferase</keyword>
<dbReference type="InterPro" id="IPR018117">
    <property type="entry name" value="C5_DNA_meth_AS"/>
</dbReference>
<dbReference type="Proteomes" id="UP000195859">
    <property type="component" value="Unassembled WGS sequence"/>
</dbReference>
<dbReference type="Gene3D" id="3.90.120.10">
    <property type="entry name" value="DNA Methylase, subunit A, domain 2"/>
    <property type="match status" value="1"/>
</dbReference>
<dbReference type="GO" id="GO:0009307">
    <property type="term" value="P:DNA restriction-modification system"/>
    <property type="evidence" value="ECO:0007669"/>
    <property type="project" value="UniProtKB-KW"/>
</dbReference>
<sequence>MIDSINHTRFLDCTGFSAKTISLLKLGLKEKKLMDEKDSKCIKIADLFAGMGGIRLGFEEALKEKGLTSKTVFVSEIKKSAIKVYQDNFGDCPITGDITKVDTKNIPDLDFVLAGFPCQAFSNAGKRLGFEDTRGTLFRDVARVIRDKQPKGFVLENVEGLTTHDHGKTFKVIINTLKDLGYHMDYKVLNSADFGLAQSRNRIYIIGSKDTYPKIGEFSKYKSAQLKDIIDTSVPPVKDDFSEKLLSKYSIDYLQGKQIKDKRGGKNNIHSWDFNLKGEVSDDQKDLLSLMLKQRRNKKWAEVWGIDWMDGMPLTLDMIKTFYDAPNLKEMLDDLVNKGYLVFEYPKKKVNRRRVYDDTKAKGYNIVTGKLSFKYSKILSLNETTPTLVATDLSHLAVPVDGGLRKLTPREGLRLFGYPENYSLSSVTTPKAYDLLGNTVAVAVIKAVSQKLLDSYTK</sequence>
<gene>
    <name evidence="8" type="ORF">B5E44_09550</name>
</gene>
<evidence type="ECO:0000256" key="3">
    <source>
        <dbReference type="ARBA" id="ARBA00022691"/>
    </source>
</evidence>
<comment type="caution">
    <text evidence="8">The sequence shown here is derived from an EMBL/GenBank/DDBJ whole genome shotgun (WGS) entry which is preliminary data.</text>
</comment>
<dbReference type="PANTHER" id="PTHR46098">
    <property type="entry name" value="TRNA (CYTOSINE(38)-C(5))-METHYLTRANSFERASE"/>
    <property type="match status" value="1"/>
</dbReference>
<dbReference type="AlphaFoldDB" id="A0A1Y4VWL9"/>
<protein>
    <recommendedName>
        <fullName evidence="7">Cytosine-specific methyltransferase</fullName>
        <ecNumber evidence="7">2.1.1.37</ecNumber>
    </recommendedName>
</protein>
<comment type="similarity">
    <text evidence="5 6">Belongs to the class I-like SAM-binding methyltransferase superfamily. C5-methyltransferase family.</text>
</comment>
<dbReference type="Pfam" id="PF00145">
    <property type="entry name" value="DNA_methylase"/>
    <property type="match status" value="1"/>
</dbReference>
<dbReference type="EC" id="2.1.1.37" evidence="7"/>
<keyword evidence="1 5" id="KW-0489">Methyltransferase</keyword>
<dbReference type="Gene3D" id="3.40.50.150">
    <property type="entry name" value="Vaccinia Virus protein VP39"/>
    <property type="match status" value="1"/>
</dbReference>
<evidence type="ECO:0000256" key="1">
    <source>
        <dbReference type="ARBA" id="ARBA00022603"/>
    </source>
</evidence>
<evidence type="ECO:0000256" key="5">
    <source>
        <dbReference type="PROSITE-ProRule" id="PRU01016"/>
    </source>
</evidence>
<evidence type="ECO:0000313" key="9">
    <source>
        <dbReference type="Proteomes" id="UP000195859"/>
    </source>
</evidence>
<reference evidence="9" key="1">
    <citation type="submission" date="2017-04" db="EMBL/GenBank/DDBJ databases">
        <title>Function of individual gut microbiota members based on whole genome sequencing of pure cultures obtained from chicken caecum.</title>
        <authorList>
            <person name="Medvecky M."/>
            <person name="Cejkova D."/>
            <person name="Polansky O."/>
            <person name="Karasova D."/>
            <person name="Kubasova T."/>
            <person name="Cizek A."/>
            <person name="Rychlik I."/>
        </authorList>
    </citation>
    <scope>NUCLEOTIDE SEQUENCE [LARGE SCALE GENOMIC DNA]</scope>
    <source>
        <strain evidence="9">An101</strain>
    </source>
</reference>
<accession>A0A1Y4VWL9</accession>
<dbReference type="EMBL" id="NFLZ01000037">
    <property type="protein sequence ID" value="OUQ74522.1"/>
    <property type="molecule type" value="Genomic_DNA"/>
</dbReference>
<evidence type="ECO:0000256" key="7">
    <source>
        <dbReference type="RuleBase" id="RU000417"/>
    </source>
</evidence>
<dbReference type="CDD" id="cd00315">
    <property type="entry name" value="Cyt_C5_DNA_methylase"/>
    <property type="match status" value="1"/>
</dbReference>
<dbReference type="GO" id="GO:0003886">
    <property type="term" value="F:DNA (cytosine-5-)-methyltransferase activity"/>
    <property type="evidence" value="ECO:0007669"/>
    <property type="project" value="UniProtKB-EC"/>
</dbReference>
<dbReference type="InterPro" id="IPR001525">
    <property type="entry name" value="C5_MeTfrase"/>
</dbReference>
<keyword evidence="4" id="KW-0680">Restriction system</keyword>
<comment type="catalytic activity">
    <reaction evidence="7">
        <text>a 2'-deoxycytidine in DNA + S-adenosyl-L-methionine = a 5-methyl-2'-deoxycytidine in DNA + S-adenosyl-L-homocysteine + H(+)</text>
        <dbReference type="Rhea" id="RHEA:13681"/>
        <dbReference type="Rhea" id="RHEA-COMP:11369"/>
        <dbReference type="Rhea" id="RHEA-COMP:11370"/>
        <dbReference type="ChEBI" id="CHEBI:15378"/>
        <dbReference type="ChEBI" id="CHEBI:57856"/>
        <dbReference type="ChEBI" id="CHEBI:59789"/>
        <dbReference type="ChEBI" id="CHEBI:85452"/>
        <dbReference type="ChEBI" id="CHEBI:85454"/>
        <dbReference type="EC" id="2.1.1.37"/>
    </reaction>
</comment>
<evidence type="ECO:0000256" key="2">
    <source>
        <dbReference type="ARBA" id="ARBA00022679"/>
    </source>
</evidence>
<evidence type="ECO:0000256" key="4">
    <source>
        <dbReference type="ARBA" id="ARBA00022747"/>
    </source>
</evidence>
<dbReference type="PROSITE" id="PS51679">
    <property type="entry name" value="SAM_MT_C5"/>
    <property type="match status" value="1"/>
</dbReference>
<dbReference type="InterPro" id="IPR050750">
    <property type="entry name" value="C5-MTase"/>
</dbReference>
<dbReference type="PROSITE" id="PS00094">
    <property type="entry name" value="C5_MTASE_1"/>
    <property type="match status" value="1"/>
</dbReference>
<feature type="active site" evidence="5">
    <location>
        <position position="118"/>
    </location>
</feature>
<dbReference type="SUPFAM" id="SSF53335">
    <property type="entry name" value="S-adenosyl-L-methionine-dependent methyltransferases"/>
    <property type="match status" value="1"/>
</dbReference>
<dbReference type="InterPro" id="IPR029063">
    <property type="entry name" value="SAM-dependent_MTases_sf"/>
</dbReference>
<evidence type="ECO:0000256" key="6">
    <source>
        <dbReference type="RuleBase" id="RU000416"/>
    </source>
</evidence>